<keyword evidence="12" id="KW-1185">Reference proteome</keyword>
<dbReference type="EMBL" id="JAPEUY010000016">
    <property type="protein sequence ID" value="KAJ4364998.1"/>
    <property type="molecule type" value="Genomic_DNA"/>
</dbReference>
<keyword evidence="8" id="KW-0119">Carbohydrate metabolism</keyword>
<dbReference type="GO" id="GO:0005576">
    <property type="term" value="C:extracellular region"/>
    <property type="evidence" value="ECO:0007669"/>
    <property type="project" value="UniProtKB-SubCell"/>
</dbReference>
<dbReference type="InterPro" id="IPR012334">
    <property type="entry name" value="Pectin_lyas_fold"/>
</dbReference>
<feature type="chain" id="PRO_5040986817" description="pectin lyase" evidence="9">
    <location>
        <begin position="20"/>
        <end position="380"/>
    </location>
</feature>
<evidence type="ECO:0000313" key="11">
    <source>
        <dbReference type="EMBL" id="KAJ4364998.1"/>
    </source>
</evidence>
<dbReference type="SMART" id="SM00656">
    <property type="entry name" value="Amb_all"/>
    <property type="match status" value="1"/>
</dbReference>
<keyword evidence="4 9" id="KW-0732">Signal</keyword>
<evidence type="ECO:0000256" key="4">
    <source>
        <dbReference type="ARBA" id="ARBA00022729"/>
    </source>
</evidence>
<comment type="caution">
    <text evidence="11">The sequence shown here is derived from an EMBL/GenBank/DDBJ whole genome shotgun (WGS) entry which is preliminary data.</text>
</comment>
<comment type="subcellular location">
    <subcellularLocation>
        <location evidence="1 8">Secreted</location>
    </subcellularLocation>
</comment>
<dbReference type="EC" id="4.2.2.10" evidence="7"/>
<dbReference type="FunFam" id="2.160.20.10:FF:000003">
    <property type="entry name" value="Pectin lyase F"/>
    <property type="match status" value="1"/>
</dbReference>
<evidence type="ECO:0000256" key="7">
    <source>
        <dbReference type="ARBA" id="ARBA00039082"/>
    </source>
</evidence>
<comment type="catalytic activity">
    <reaction evidence="6">
        <text>Eliminative cleavage of (1-&gt;4)-alpha-D-galacturonan methyl ester to give oligosaccharides with 4-deoxy-6-O-methyl-alpha-D-galact-4-enuronosyl groups at their non-reducing ends.</text>
        <dbReference type="EC" id="4.2.2.10"/>
    </reaction>
</comment>
<dbReference type="GO" id="GO:0030570">
    <property type="term" value="F:pectate lyase activity"/>
    <property type="evidence" value="ECO:0007669"/>
    <property type="project" value="InterPro"/>
</dbReference>
<evidence type="ECO:0000256" key="1">
    <source>
        <dbReference type="ARBA" id="ARBA00004613"/>
    </source>
</evidence>
<evidence type="ECO:0000313" key="12">
    <source>
        <dbReference type="Proteomes" id="UP001140560"/>
    </source>
</evidence>
<dbReference type="InterPro" id="IPR045032">
    <property type="entry name" value="PEL"/>
</dbReference>
<keyword evidence="8" id="KW-0624">Polysaccharide degradation</keyword>
<protein>
    <recommendedName>
        <fullName evidence="7">pectin lyase</fullName>
        <ecNumber evidence="7">4.2.2.10</ecNumber>
    </recommendedName>
</protein>
<organism evidence="11 12">
    <name type="scientific">Neocucurbitaria cava</name>
    <dbReference type="NCBI Taxonomy" id="798079"/>
    <lineage>
        <taxon>Eukaryota</taxon>
        <taxon>Fungi</taxon>
        <taxon>Dikarya</taxon>
        <taxon>Ascomycota</taxon>
        <taxon>Pezizomycotina</taxon>
        <taxon>Dothideomycetes</taxon>
        <taxon>Pleosporomycetidae</taxon>
        <taxon>Pleosporales</taxon>
        <taxon>Pleosporineae</taxon>
        <taxon>Cucurbitariaceae</taxon>
        <taxon>Neocucurbitaria</taxon>
    </lineage>
</organism>
<evidence type="ECO:0000256" key="8">
    <source>
        <dbReference type="RuleBase" id="RU361173"/>
    </source>
</evidence>
<evidence type="ECO:0000259" key="10">
    <source>
        <dbReference type="SMART" id="SM00656"/>
    </source>
</evidence>
<keyword evidence="5 8" id="KW-0456">Lyase</keyword>
<dbReference type="Proteomes" id="UP001140560">
    <property type="component" value="Unassembled WGS sequence"/>
</dbReference>
<dbReference type="InterPro" id="IPR011050">
    <property type="entry name" value="Pectin_lyase_fold/virulence"/>
</dbReference>
<gene>
    <name evidence="11" type="ORF">N0V83_008614</name>
</gene>
<feature type="domain" description="Pectate lyase" evidence="10">
    <location>
        <begin position="95"/>
        <end position="303"/>
    </location>
</feature>
<dbReference type="GO" id="GO:0047490">
    <property type="term" value="F:pectin lyase activity"/>
    <property type="evidence" value="ECO:0007669"/>
    <property type="project" value="UniProtKB-EC"/>
</dbReference>
<keyword evidence="3 8" id="KW-0964">Secreted</keyword>
<sequence length="380" mass="39447">MKYTFIAAVVAAFASSVSAADAVSGAAEGFAKGVTGGGSATPVYPSTTTELINYLKDSSARVIVLTKTFDFTGTEGTTTSSGCAPWGTASGCQLAINKDDWCTNYEPNAAKVSSITYDTAGVLGMTIGSNKSLIGQGSKGVIKGKGVRIVSGAKNIIIQNVRFTDINPEYVWGGDAITLNGADLVWIDHVTTDLIARQHIVLGNSASNRVTISNCEINGATAWSATCDGHHYWGLYFTGSNDMVTLKDNYIHHTSGRSPKVGGNTLLHAVNNYFYANTGHAFEVDTGGKVVAEGNVFQNVVAAMQSGLAGQIYASASSTTNTQCKTYLGHNCELNAYGSSGALTGTDTSILSLFSGKNVASADTATTAKNVVNTAGYGKL</sequence>
<comment type="similarity">
    <text evidence="2 8">Belongs to the polysaccharide lyase 1 family.</text>
</comment>
<name>A0A9W9CJ14_9PLEO</name>
<dbReference type="InterPro" id="IPR002022">
    <property type="entry name" value="Pec_lyase"/>
</dbReference>
<dbReference type="SUPFAM" id="SSF51126">
    <property type="entry name" value="Pectin lyase-like"/>
    <property type="match status" value="1"/>
</dbReference>
<accession>A0A9W9CJ14</accession>
<evidence type="ECO:0000256" key="2">
    <source>
        <dbReference type="ARBA" id="ARBA00010980"/>
    </source>
</evidence>
<dbReference type="OrthoDB" id="1637350at2759"/>
<feature type="signal peptide" evidence="9">
    <location>
        <begin position="1"/>
        <end position="19"/>
    </location>
</feature>
<dbReference type="Pfam" id="PF00544">
    <property type="entry name" value="Pectate_lyase_4"/>
    <property type="match status" value="1"/>
</dbReference>
<dbReference type="Gene3D" id="2.160.20.10">
    <property type="entry name" value="Single-stranded right-handed beta-helix, Pectin lyase-like"/>
    <property type="match status" value="1"/>
</dbReference>
<reference evidence="11" key="1">
    <citation type="submission" date="2022-10" db="EMBL/GenBank/DDBJ databases">
        <title>Tapping the CABI collections for fungal endophytes: first genome assemblies for Collariella, Neodidymelliopsis, Ascochyta clinopodiicola, Didymella pomorum, Didymosphaeria variabile, Neocosmospora piperis and Neocucurbitaria cava.</title>
        <authorList>
            <person name="Hill R."/>
        </authorList>
    </citation>
    <scope>NUCLEOTIDE SEQUENCE</scope>
    <source>
        <strain evidence="11">IMI 356814</strain>
    </source>
</reference>
<dbReference type="PANTHER" id="PTHR31683:SF16">
    <property type="entry name" value="PECTIN LYASE A-RELATED"/>
    <property type="match status" value="1"/>
</dbReference>
<dbReference type="AlphaFoldDB" id="A0A9W9CJ14"/>
<proteinExistence type="inferred from homology"/>
<dbReference type="PANTHER" id="PTHR31683">
    <property type="entry name" value="PECTATE LYASE 18-RELATED"/>
    <property type="match status" value="1"/>
</dbReference>
<evidence type="ECO:0000256" key="9">
    <source>
        <dbReference type="SAM" id="SignalP"/>
    </source>
</evidence>
<evidence type="ECO:0000256" key="6">
    <source>
        <dbReference type="ARBA" id="ARBA00036818"/>
    </source>
</evidence>
<evidence type="ECO:0000256" key="5">
    <source>
        <dbReference type="ARBA" id="ARBA00023239"/>
    </source>
</evidence>
<dbReference type="GO" id="GO:0000272">
    <property type="term" value="P:polysaccharide catabolic process"/>
    <property type="evidence" value="ECO:0007669"/>
    <property type="project" value="UniProtKB-KW"/>
</dbReference>
<evidence type="ECO:0000256" key="3">
    <source>
        <dbReference type="ARBA" id="ARBA00022525"/>
    </source>
</evidence>